<dbReference type="OrthoDB" id="432630at2759"/>
<accession>A0A1Q9E0A2</accession>
<evidence type="ECO:0000313" key="3">
    <source>
        <dbReference type="Proteomes" id="UP000186817"/>
    </source>
</evidence>
<dbReference type="AlphaFoldDB" id="A0A1Q9E0A2"/>
<evidence type="ECO:0000313" key="2">
    <source>
        <dbReference type="EMBL" id="OLQ00856.1"/>
    </source>
</evidence>
<dbReference type="Proteomes" id="UP000186817">
    <property type="component" value="Unassembled WGS sequence"/>
</dbReference>
<feature type="region of interest" description="Disordered" evidence="1">
    <location>
        <begin position="323"/>
        <end position="346"/>
    </location>
</feature>
<reference evidence="2 3" key="1">
    <citation type="submission" date="2016-02" db="EMBL/GenBank/DDBJ databases">
        <title>Genome analysis of coral dinoflagellate symbionts highlights evolutionary adaptations to a symbiotic lifestyle.</title>
        <authorList>
            <person name="Aranda M."/>
            <person name="Li Y."/>
            <person name="Liew Y.J."/>
            <person name="Baumgarten S."/>
            <person name="Simakov O."/>
            <person name="Wilson M."/>
            <person name="Piel J."/>
            <person name="Ashoor H."/>
            <person name="Bougouffa S."/>
            <person name="Bajic V.B."/>
            <person name="Ryu T."/>
            <person name="Ravasi T."/>
            <person name="Bayer T."/>
            <person name="Micklem G."/>
            <person name="Kim H."/>
            <person name="Bhak J."/>
            <person name="Lajeunesse T.C."/>
            <person name="Voolstra C.R."/>
        </authorList>
    </citation>
    <scope>NUCLEOTIDE SEQUENCE [LARGE SCALE GENOMIC DNA]</scope>
    <source>
        <strain evidence="2 3">CCMP2467</strain>
    </source>
</reference>
<organism evidence="2 3">
    <name type="scientific">Symbiodinium microadriaticum</name>
    <name type="common">Dinoflagellate</name>
    <name type="synonym">Zooxanthella microadriatica</name>
    <dbReference type="NCBI Taxonomy" id="2951"/>
    <lineage>
        <taxon>Eukaryota</taxon>
        <taxon>Sar</taxon>
        <taxon>Alveolata</taxon>
        <taxon>Dinophyceae</taxon>
        <taxon>Suessiales</taxon>
        <taxon>Symbiodiniaceae</taxon>
        <taxon>Symbiodinium</taxon>
    </lineage>
</organism>
<comment type="caution">
    <text evidence="2">The sequence shown here is derived from an EMBL/GenBank/DDBJ whole genome shotgun (WGS) entry which is preliminary data.</text>
</comment>
<evidence type="ECO:0000256" key="1">
    <source>
        <dbReference type="SAM" id="MobiDB-lite"/>
    </source>
</evidence>
<proteinExistence type="predicted"/>
<sequence>VDFDRPIELANQAMVSDFPVQGGRQKVNEESGVQLLCDLFEAFTPWGWNSGDHLVRGHFGDQPWSIPQLRGCWIVGALHSGASSAARATDRSAGGLWRHVVEDRRSYASKVAIAAEVGTFTDSFPLDGEEALAHRLLMKVISEGQFTEAESAEELLAGARDLMRADLHAPSSQKTEEEIYRWVPSIELLFTLVRSMFSIGWAELATDLGFGVTGLPDLADPPVMALQKKVYGDRGKETREAVPIPLELVASSKGKWMVSAKNTTLEINLKELANDYRHGGLQTGQYLFYLPDTQEPTIRTFDPPNSVRGLSVDIQDVVVPGASNMRDSRLGPQFQTPPSPPTRSKNAWKTWRAIPWEPDADLAKLVHHCFPDVIHCGDNPQGILKAMSVMDRSHKAHVIITGGPLCKDNTRSHEGPPGGHLMPQNSVVQDSVAGTITQTRLPGYAGRLSTGFREQVMSARRVDLYRSGDELSNVPMVSFDFTAKEDSVDADIDWQLSTGSTDAIDTIHICECLATARWITLGVVIVAVAYLVMQSGQKNARIFSRAVRKTSKKPSQVAPIYVEDVDDGFYHQPSPVTNSQAGNVTGANADCTPIESFRATSKVGVAWEGSKTPKLLSPTGQRLKGVASRNCALRVCTVRDEILSTIRLARKVSLAGITAHSKTSESPGSDLMQILYCYRYCYCSQLLLYSYSYSYADWCWY</sequence>
<gene>
    <name evidence="2" type="ORF">AK812_SmicGene16433</name>
</gene>
<dbReference type="EMBL" id="LSRX01000313">
    <property type="protein sequence ID" value="OLQ00856.1"/>
    <property type="molecule type" value="Genomic_DNA"/>
</dbReference>
<feature type="non-terminal residue" evidence="2">
    <location>
        <position position="1"/>
    </location>
</feature>
<name>A0A1Q9E0A2_SYMMI</name>
<protein>
    <submittedName>
        <fullName evidence="2">Uncharacterized protein</fullName>
    </submittedName>
</protein>
<keyword evidence="3" id="KW-1185">Reference proteome</keyword>